<protein>
    <submittedName>
        <fullName evidence="1">Uncharacterized protein</fullName>
    </submittedName>
</protein>
<proteinExistence type="predicted"/>
<gene>
    <name evidence="1" type="ORF">Poli38472_009754</name>
</gene>
<evidence type="ECO:0000313" key="2">
    <source>
        <dbReference type="Proteomes" id="UP000794436"/>
    </source>
</evidence>
<dbReference type="AlphaFoldDB" id="A0A8K1CG81"/>
<comment type="caution">
    <text evidence="1">The sequence shown here is derived from an EMBL/GenBank/DDBJ whole genome shotgun (WGS) entry which is preliminary data.</text>
</comment>
<name>A0A8K1CG81_PYTOL</name>
<reference evidence="1" key="1">
    <citation type="submission" date="2019-03" db="EMBL/GenBank/DDBJ databases">
        <title>Long read genome sequence of the mycoparasitic Pythium oligandrum ATCC 38472 isolated from sugarbeet rhizosphere.</title>
        <authorList>
            <person name="Gaulin E."/>
        </authorList>
    </citation>
    <scope>NUCLEOTIDE SEQUENCE</scope>
    <source>
        <strain evidence="1">ATCC 38472_TT</strain>
    </source>
</reference>
<dbReference type="Proteomes" id="UP000794436">
    <property type="component" value="Unassembled WGS sequence"/>
</dbReference>
<organism evidence="1 2">
    <name type="scientific">Pythium oligandrum</name>
    <name type="common">Mycoparasitic fungus</name>
    <dbReference type="NCBI Taxonomy" id="41045"/>
    <lineage>
        <taxon>Eukaryota</taxon>
        <taxon>Sar</taxon>
        <taxon>Stramenopiles</taxon>
        <taxon>Oomycota</taxon>
        <taxon>Peronosporomycetes</taxon>
        <taxon>Pythiales</taxon>
        <taxon>Pythiaceae</taxon>
        <taxon>Pythium</taxon>
    </lineage>
</organism>
<evidence type="ECO:0000313" key="1">
    <source>
        <dbReference type="EMBL" id="TMW62261.1"/>
    </source>
</evidence>
<dbReference type="EMBL" id="SPLM01000074">
    <property type="protein sequence ID" value="TMW62261.1"/>
    <property type="molecule type" value="Genomic_DNA"/>
</dbReference>
<keyword evidence="2" id="KW-1185">Reference proteome</keyword>
<sequence length="515" mass="58527">MKALEIKNFSDSKLFFAFTTTSNCKCAICQTWTEQETHPIAGMRDATYGYIQVEPFSERTERFCDNWQCLGACCFDSIPEIMEKDMLTRFIEDKDYKVDNGRAIFCFTSTTDASLVQPTYVHIENYGYAPLFFVFSVVSKCDCTVCLQWMERESVRTTDSQGTTYGYFEIDGLGQRVERICGQWNCIGACFFETMPEVVERAMLLPFHKHKGYKYGKDRAKVHFTDHPEVSSPDTPGDLNCIHIENLSASTLYFAFCTTSRCECDVCLTWLKHEKIPFVNVGNATYGYFRVDGFSQRVDHFCGQWTFDGACVFNESPDAMAREMLLGFESHKTYLFANLAKVHCVRVPEPSKYVHIENVSNKSTLYFAFATLSKCRCQFCQRWVQLEEHPLVDAGWRVGRFVLEPNKVHSVRACPDWECVGACFVDKWPSELKKLQFGRFDRTQDFTVAGGKAKLGFQYSENSSLVTKTNEWGETEIVATKMLAKFGYEAVKLVLAVDGSSVVQVVSAAASCAIS</sequence>
<accession>A0A8K1CG81</accession>